<evidence type="ECO:0000256" key="1">
    <source>
        <dbReference type="ARBA" id="ARBA00006586"/>
    </source>
</evidence>
<dbReference type="PATRIC" id="fig|413882.6.peg.3014"/>
<feature type="active site" description="Nucleophile" evidence="4">
    <location>
        <position position="251"/>
    </location>
</feature>
<dbReference type="SUPFAM" id="SSF56235">
    <property type="entry name" value="N-terminal nucleophile aminohydrolases (Ntn hydrolases)"/>
    <property type="match status" value="1"/>
</dbReference>
<dbReference type="InterPro" id="IPR002692">
    <property type="entry name" value="S45"/>
</dbReference>
<evidence type="ECO:0000256" key="5">
    <source>
        <dbReference type="PIRSR" id="PIRSR001227-2"/>
    </source>
</evidence>
<keyword evidence="3" id="KW-0865">Zymogen</keyword>
<dbReference type="STRING" id="413882.AAW51_2889"/>
<evidence type="ECO:0000313" key="6">
    <source>
        <dbReference type="EMBL" id="AKJ29580.1"/>
    </source>
</evidence>
<dbReference type="CDD" id="cd03747">
    <property type="entry name" value="Ntn_PGA_like"/>
    <property type="match status" value="1"/>
</dbReference>
<evidence type="ECO:0000313" key="7">
    <source>
        <dbReference type="Proteomes" id="UP000035352"/>
    </source>
</evidence>
<evidence type="ECO:0000256" key="2">
    <source>
        <dbReference type="ARBA" id="ARBA00022801"/>
    </source>
</evidence>
<dbReference type="Gene3D" id="2.30.120.10">
    <property type="match status" value="1"/>
</dbReference>
<evidence type="ECO:0000256" key="3">
    <source>
        <dbReference type="ARBA" id="ARBA00023145"/>
    </source>
</evidence>
<organism evidence="6 7">
    <name type="scientific">Caldimonas brevitalea</name>
    <dbReference type="NCBI Taxonomy" id="413882"/>
    <lineage>
        <taxon>Bacteria</taxon>
        <taxon>Pseudomonadati</taxon>
        <taxon>Pseudomonadota</taxon>
        <taxon>Betaproteobacteria</taxon>
        <taxon>Burkholderiales</taxon>
        <taxon>Sphaerotilaceae</taxon>
        <taxon>Caldimonas</taxon>
    </lineage>
</organism>
<feature type="binding site" evidence="5">
    <location>
        <position position="326"/>
    </location>
    <ligand>
        <name>Ca(2+)</name>
        <dbReference type="ChEBI" id="CHEBI:29108"/>
    </ligand>
</feature>
<dbReference type="InterPro" id="IPR023343">
    <property type="entry name" value="Penicillin_amidase_dom1"/>
</dbReference>
<feature type="binding site" evidence="5">
    <location>
        <position position="187"/>
    </location>
    <ligand>
        <name>Ca(2+)</name>
        <dbReference type="ChEBI" id="CHEBI:29108"/>
    </ligand>
</feature>
<dbReference type="PANTHER" id="PTHR34218">
    <property type="entry name" value="PEPTIDASE S45 PENICILLIN AMIDASE"/>
    <property type="match status" value="1"/>
</dbReference>
<reference evidence="6 7" key="1">
    <citation type="submission" date="2015-05" db="EMBL/GenBank/DDBJ databases">
        <authorList>
            <person name="Tang B."/>
            <person name="Yu Y."/>
        </authorList>
    </citation>
    <scope>NUCLEOTIDE SEQUENCE [LARGE SCALE GENOMIC DNA]</scope>
    <source>
        <strain evidence="6 7">DSM 7029</strain>
    </source>
</reference>
<dbReference type="PANTHER" id="PTHR34218:SF4">
    <property type="entry name" value="ACYL-HOMOSERINE LACTONE ACYLASE QUIP"/>
    <property type="match status" value="1"/>
</dbReference>
<evidence type="ECO:0000256" key="4">
    <source>
        <dbReference type="PIRSR" id="PIRSR001227-1"/>
    </source>
</evidence>
<protein>
    <submittedName>
        <fullName evidence="6">Penicillin amidase</fullName>
    </submittedName>
</protein>
<name>A0A0G3BSQ6_9BURK</name>
<dbReference type="OrthoDB" id="9760084at2"/>
<keyword evidence="2" id="KW-0378">Hydrolase</keyword>
<dbReference type="GO" id="GO:0016811">
    <property type="term" value="F:hydrolase activity, acting on carbon-nitrogen (but not peptide) bonds, in linear amides"/>
    <property type="evidence" value="ECO:0007669"/>
    <property type="project" value="InterPro"/>
</dbReference>
<dbReference type="InterPro" id="IPR014395">
    <property type="entry name" value="Pen/GL7ACA/AHL_acylase"/>
</dbReference>
<dbReference type="InterPro" id="IPR043147">
    <property type="entry name" value="Penicillin_amidase_A-knob"/>
</dbReference>
<dbReference type="GO" id="GO:0046872">
    <property type="term" value="F:metal ion binding"/>
    <property type="evidence" value="ECO:0007669"/>
    <property type="project" value="UniProtKB-KW"/>
</dbReference>
<dbReference type="Proteomes" id="UP000035352">
    <property type="component" value="Chromosome"/>
</dbReference>
<dbReference type="InterPro" id="IPR029055">
    <property type="entry name" value="Ntn_hydrolases_N"/>
</dbReference>
<feature type="binding site" evidence="5">
    <location>
        <position position="323"/>
    </location>
    <ligand>
        <name>Ca(2+)</name>
        <dbReference type="ChEBI" id="CHEBI:29108"/>
    </ligand>
</feature>
<dbReference type="KEGG" id="pbh:AAW51_2889"/>
<dbReference type="Gene3D" id="3.60.20.10">
    <property type="entry name" value="Glutamine Phosphoribosylpyrophosphate, subunit 1, domain 1"/>
    <property type="match status" value="1"/>
</dbReference>
<accession>A0A0G3BSQ6</accession>
<dbReference type="PIRSF" id="PIRSF001227">
    <property type="entry name" value="Pen_acylase"/>
    <property type="match status" value="1"/>
</dbReference>
<proteinExistence type="inferred from homology"/>
<sequence>MKWLRRTLAAIVLLLLVALGGLWAYIHQALPKTEGVVRVRGPKAPVSITRDEHGIPSIKAESITDLMWGLGFAHAQDRLWQLETHRRIGAGRLAEALGPGAVDTDLFLRALGVRRAARRQWEQTGGEAREVLSAYAAGINAYVQEHLGARPPEFVLLGLQPGVWEPADSLAWAIMMAWDLGGNWNAELLRMRLALRLPVERIQELLPPYPGERPLATTDYAALYRGLKIDASLGEHARLHAPESGLDGIGSNNWVVAGSHTVSGKPLLANDPHLRLSAPALWYFARLEAPGYKVAGATMPGLPAVVLGQNQHIAWGYTNTAPDVQDLYLEQLHPLDAGRYLTPSGWQRFDTHEEIVKVKGQADRKIVVRESRHGPVISDAPGPADGLTGPAGRPSYALAMRWTALDIPNGTLEAGLAMGRARSVDEFVAAAASHVAPMQNMVVADHQGRIGMVAAGRVPLRAPEHDLKGLVPAPGWDAKYDWTGALDTELTPREFDPPRGWIATANQRIHPPDYPHFLTSEWTLPYRQQRIEQLLDGVPRHDQASMAALQADEVSLAAKQLLPLLKRARSSHPLAAAAQEQLAGFNGRMSADAVAPLILWTWTRQLTEVLIADELGPQLWQQYANRSFYEGVEGILVGQRAWWCDNKQTAAVETCAQVVDRAFERALDELQTTYGRDVTRWQWGQAHRARSEHRPFSKVRQLAAMFELHTPVGGDNFTVNASRVSLKPDELTGRRYLNEHGPSLRAIYDLAEPGRSRFMHSSGQSGLPFSRLYRSFVTPWAEVRYVPVWGSGDQVLTLQPTAP</sequence>
<dbReference type="GO" id="GO:0017000">
    <property type="term" value="P:antibiotic biosynthetic process"/>
    <property type="evidence" value="ECO:0007669"/>
    <property type="project" value="InterPro"/>
</dbReference>
<dbReference type="Gene3D" id="1.10.439.10">
    <property type="entry name" value="Penicillin Amidohydrolase, domain 1"/>
    <property type="match status" value="1"/>
</dbReference>
<dbReference type="InterPro" id="IPR043146">
    <property type="entry name" value="Penicillin_amidase_N_B-knob"/>
</dbReference>
<dbReference type="Gene3D" id="1.10.1400.10">
    <property type="match status" value="1"/>
</dbReference>
<keyword evidence="7" id="KW-1185">Reference proteome</keyword>
<dbReference type="AlphaFoldDB" id="A0A0G3BSQ6"/>
<keyword evidence="5" id="KW-0106">Calcium</keyword>
<dbReference type="EMBL" id="CP011371">
    <property type="protein sequence ID" value="AKJ29580.1"/>
    <property type="molecule type" value="Genomic_DNA"/>
</dbReference>
<keyword evidence="5" id="KW-0479">Metal-binding</keyword>
<gene>
    <name evidence="6" type="ORF">AAW51_2889</name>
</gene>
<comment type="cofactor">
    <cofactor evidence="5">
        <name>Ca(2+)</name>
        <dbReference type="ChEBI" id="CHEBI:29108"/>
    </cofactor>
    <text evidence="5">Binds 1 Ca(2+) ion per dimer.</text>
</comment>
<dbReference type="Pfam" id="PF01804">
    <property type="entry name" value="Penicil_amidase"/>
    <property type="match status" value="1"/>
</dbReference>
<dbReference type="RefSeq" id="WP_047195158.1">
    <property type="nucleotide sequence ID" value="NZ_CP011371.1"/>
</dbReference>
<comment type="similarity">
    <text evidence="1">Belongs to the peptidase S45 family.</text>
</comment>